<protein>
    <submittedName>
        <fullName evidence="1">Uncharacterized protein</fullName>
    </submittedName>
</protein>
<organism evidence="1">
    <name type="scientific">Anguilla anguilla</name>
    <name type="common">European freshwater eel</name>
    <name type="synonym">Muraena anguilla</name>
    <dbReference type="NCBI Taxonomy" id="7936"/>
    <lineage>
        <taxon>Eukaryota</taxon>
        <taxon>Metazoa</taxon>
        <taxon>Chordata</taxon>
        <taxon>Craniata</taxon>
        <taxon>Vertebrata</taxon>
        <taxon>Euteleostomi</taxon>
        <taxon>Actinopterygii</taxon>
        <taxon>Neopterygii</taxon>
        <taxon>Teleostei</taxon>
        <taxon>Anguilliformes</taxon>
        <taxon>Anguillidae</taxon>
        <taxon>Anguilla</taxon>
    </lineage>
</organism>
<sequence length="83" mass="9490">MTTPLTEIIMHRPQGGAWLVIHGQAHPFIEQALYCMLIGHGKQLLILPAWPLRIYDRSLRPWFTAGEAKKLAWFCCSRVIYGA</sequence>
<accession>A0A0E9X2C3</accession>
<dbReference type="AlphaFoldDB" id="A0A0E9X2C3"/>
<name>A0A0E9X2C3_ANGAN</name>
<reference evidence="1" key="2">
    <citation type="journal article" date="2015" name="Fish Shellfish Immunol.">
        <title>Early steps in the European eel (Anguilla anguilla)-Vibrio vulnificus interaction in the gills: Role of the RtxA13 toxin.</title>
        <authorList>
            <person name="Callol A."/>
            <person name="Pajuelo D."/>
            <person name="Ebbesson L."/>
            <person name="Teles M."/>
            <person name="MacKenzie S."/>
            <person name="Amaro C."/>
        </authorList>
    </citation>
    <scope>NUCLEOTIDE SEQUENCE</scope>
</reference>
<proteinExistence type="predicted"/>
<reference evidence="1" key="1">
    <citation type="submission" date="2014-11" db="EMBL/GenBank/DDBJ databases">
        <authorList>
            <person name="Amaro Gonzalez C."/>
        </authorList>
    </citation>
    <scope>NUCLEOTIDE SEQUENCE</scope>
</reference>
<dbReference type="EMBL" id="GBXM01011710">
    <property type="protein sequence ID" value="JAH96867.1"/>
    <property type="molecule type" value="Transcribed_RNA"/>
</dbReference>
<evidence type="ECO:0000313" key="1">
    <source>
        <dbReference type="EMBL" id="JAH96867.1"/>
    </source>
</evidence>